<evidence type="ECO:0000256" key="1">
    <source>
        <dbReference type="SAM" id="MobiDB-lite"/>
    </source>
</evidence>
<proteinExistence type="predicted"/>
<feature type="signal peptide" evidence="2">
    <location>
        <begin position="1"/>
        <end position="31"/>
    </location>
</feature>
<accession>A0A131YCC4</accession>
<evidence type="ECO:0000256" key="2">
    <source>
        <dbReference type="SAM" id="SignalP"/>
    </source>
</evidence>
<protein>
    <submittedName>
        <fullName evidence="3">Uncharacterized protein</fullName>
    </submittedName>
</protein>
<feature type="chain" id="PRO_5007284600" evidence="2">
    <location>
        <begin position="32"/>
        <end position="196"/>
    </location>
</feature>
<feature type="region of interest" description="Disordered" evidence="1">
    <location>
        <begin position="43"/>
        <end position="196"/>
    </location>
</feature>
<feature type="compositionally biased region" description="Basic and acidic residues" evidence="1">
    <location>
        <begin position="70"/>
        <end position="79"/>
    </location>
</feature>
<feature type="compositionally biased region" description="Pro residues" evidence="1">
    <location>
        <begin position="109"/>
        <end position="170"/>
    </location>
</feature>
<dbReference type="EMBL" id="GEDV01011544">
    <property type="protein sequence ID" value="JAP77013.1"/>
    <property type="molecule type" value="Transcribed_RNA"/>
</dbReference>
<reference evidence="3" key="1">
    <citation type="journal article" date="2016" name="Ticks Tick Borne Dis.">
        <title>De novo assembly and annotation of the salivary gland transcriptome of Rhipicephalus appendiculatus male and female ticks during blood feeding.</title>
        <authorList>
            <person name="de Castro M.H."/>
            <person name="de Klerk D."/>
            <person name="Pienaar R."/>
            <person name="Latif A.A."/>
            <person name="Rees D.J."/>
            <person name="Mans B.J."/>
        </authorList>
    </citation>
    <scope>NUCLEOTIDE SEQUENCE</scope>
    <source>
        <tissue evidence="3">Salivary glands</tissue>
    </source>
</reference>
<sequence length="196" mass="21181">MMLASLQNILFLLGSFFFLSTLDQGPTYVLAVNVKEGSDPLYEYPRDQVGRKRAQSPSLPTIPEEGNGPPRRDGWDQIRENPNIVGMGPPPLSGFFFQPRQPVRGPAPRHLPPGPQPLGPPLPGLPGPRLPVPPPLGPPPPGAPPPVPPPVAPPVPPPRAPPPHVPPPAGAQPRPANRRRADRLRDMLHRLFPRQG</sequence>
<organism evidence="3">
    <name type="scientific">Rhipicephalus appendiculatus</name>
    <name type="common">Brown ear tick</name>
    <dbReference type="NCBI Taxonomy" id="34631"/>
    <lineage>
        <taxon>Eukaryota</taxon>
        <taxon>Metazoa</taxon>
        <taxon>Ecdysozoa</taxon>
        <taxon>Arthropoda</taxon>
        <taxon>Chelicerata</taxon>
        <taxon>Arachnida</taxon>
        <taxon>Acari</taxon>
        <taxon>Parasitiformes</taxon>
        <taxon>Ixodida</taxon>
        <taxon>Ixodoidea</taxon>
        <taxon>Ixodidae</taxon>
        <taxon>Rhipicephalinae</taxon>
        <taxon>Rhipicephalus</taxon>
        <taxon>Rhipicephalus</taxon>
    </lineage>
</organism>
<evidence type="ECO:0000313" key="3">
    <source>
        <dbReference type="EMBL" id="JAP77013.1"/>
    </source>
</evidence>
<name>A0A131YCC4_RHIAP</name>
<dbReference type="AlphaFoldDB" id="A0A131YCC4"/>
<keyword evidence="2" id="KW-0732">Signal</keyword>